<gene>
    <name evidence="2" type="ORF">KIN20_008939</name>
</gene>
<accession>A0AAD5QMZ9</accession>
<name>A0AAD5QMZ9_PARTN</name>
<reference evidence="2" key="1">
    <citation type="submission" date="2021-06" db="EMBL/GenBank/DDBJ databases">
        <title>Parelaphostrongylus tenuis whole genome reference sequence.</title>
        <authorList>
            <person name="Garwood T.J."/>
            <person name="Larsen P.A."/>
            <person name="Fountain-Jones N.M."/>
            <person name="Garbe J.R."/>
            <person name="Macchietto M.G."/>
            <person name="Kania S.A."/>
            <person name="Gerhold R.W."/>
            <person name="Richards J.E."/>
            <person name="Wolf T.M."/>
        </authorList>
    </citation>
    <scope>NUCLEOTIDE SEQUENCE</scope>
    <source>
        <strain evidence="2">MNPRO001-30</strain>
        <tissue evidence="2">Meninges</tissue>
    </source>
</reference>
<evidence type="ECO:0000256" key="1">
    <source>
        <dbReference type="SAM" id="MobiDB-lite"/>
    </source>
</evidence>
<evidence type="ECO:0000313" key="3">
    <source>
        <dbReference type="Proteomes" id="UP001196413"/>
    </source>
</evidence>
<feature type="region of interest" description="Disordered" evidence="1">
    <location>
        <begin position="46"/>
        <end position="65"/>
    </location>
</feature>
<organism evidence="2 3">
    <name type="scientific">Parelaphostrongylus tenuis</name>
    <name type="common">Meningeal worm</name>
    <dbReference type="NCBI Taxonomy" id="148309"/>
    <lineage>
        <taxon>Eukaryota</taxon>
        <taxon>Metazoa</taxon>
        <taxon>Ecdysozoa</taxon>
        <taxon>Nematoda</taxon>
        <taxon>Chromadorea</taxon>
        <taxon>Rhabditida</taxon>
        <taxon>Rhabditina</taxon>
        <taxon>Rhabditomorpha</taxon>
        <taxon>Strongyloidea</taxon>
        <taxon>Metastrongylidae</taxon>
        <taxon>Parelaphostrongylus</taxon>
    </lineage>
</organism>
<protein>
    <submittedName>
        <fullName evidence="2">Uncharacterized protein</fullName>
    </submittedName>
</protein>
<dbReference type="AlphaFoldDB" id="A0AAD5QMZ9"/>
<sequence>GDGRVYLTREATFYNTFLVGCGEKCACVGQCKNSLGAKFLPSPFKVSNHQNDSTKERKSQGSDTTLYQGARITKKRFFESNITQTNPEETI</sequence>
<feature type="non-terminal residue" evidence="2">
    <location>
        <position position="91"/>
    </location>
</feature>
<dbReference type="EMBL" id="JAHQIW010001448">
    <property type="protein sequence ID" value="KAJ1352556.1"/>
    <property type="molecule type" value="Genomic_DNA"/>
</dbReference>
<dbReference type="Proteomes" id="UP001196413">
    <property type="component" value="Unassembled WGS sequence"/>
</dbReference>
<keyword evidence="3" id="KW-1185">Reference proteome</keyword>
<evidence type="ECO:0000313" key="2">
    <source>
        <dbReference type="EMBL" id="KAJ1352556.1"/>
    </source>
</evidence>
<comment type="caution">
    <text evidence="2">The sequence shown here is derived from an EMBL/GenBank/DDBJ whole genome shotgun (WGS) entry which is preliminary data.</text>
</comment>
<proteinExistence type="predicted"/>